<proteinExistence type="inferred from homology"/>
<dbReference type="InterPro" id="IPR050093">
    <property type="entry name" value="ABC_SmlMolc_Importer"/>
</dbReference>
<dbReference type="InterPro" id="IPR008995">
    <property type="entry name" value="Mo/tungstate-bd_C_term_dom"/>
</dbReference>
<dbReference type="GO" id="GO:0015594">
    <property type="term" value="F:ABC-type putrescine transporter activity"/>
    <property type="evidence" value="ECO:0007669"/>
    <property type="project" value="InterPro"/>
</dbReference>
<dbReference type="InterPro" id="IPR017879">
    <property type="entry name" value="PotA_ATP-bd"/>
</dbReference>
<dbReference type="Pfam" id="PF08402">
    <property type="entry name" value="TOBE_2"/>
    <property type="match status" value="1"/>
</dbReference>
<name>A0A1C3HCH8_SERMA</name>
<dbReference type="AlphaFoldDB" id="A0A1C3HCH8"/>
<evidence type="ECO:0000256" key="5">
    <source>
        <dbReference type="ARBA" id="ARBA00022967"/>
    </source>
</evidence>
<protein>
    <recommendedName>
        <fullName evidence="7">Spermidine/putrescine import ATP-binding protein PotA</fullName>
        <ecNumber evidence="7">7.6.2.11</ecNumber>
    </recommendedName>
</protein>
<evidence type="ECO:0000256" key="1">
    <source>
        <dbReference type="ARBA" id="ARBA00022448"/>
    </source>
</evidence>
<dbReference type="NCBIfam" id="NF006987">
    <property type="entry name" value="PRK09452.1"/>
    <property type="match status" value="1"/>
</dbReference>
<dbReference type="PANTHER" id="PTHR42781:SF4">
    <property type="entry name" value="SPERMIDINE_PUTRESCINE IMPORT ATP-BINDING PROTEIN POTA"/>
    <property type="match status" value="1"/>
</dbReference>
<keyword evidence="5 7" id="KW-1278">Translocase</keyword>
<dbReference type="InterPro" id="IPR005893">
    <property type="entry name" value="PotA-like"/>
</dbReference>
<dbReference type="InterPro" id="IPR017871">
    <property type="entry name" value="ABC_transporter-like_CS"/>
</dbReference>
<evidence type="ECO:0000256" key="3">
    <source>
        <dbReference type="ARBA" id="ARBA00022741"/>
    </source>
</evidence>
<dbReference type="SMART" id="SM00382">
    <property type="entry name" value="AAA"/>
    <property type="match status" value="1"/>
</dbReference>
<keyword evidence="2 7" id="KW-1003">Cell membrane</keyword>
<gene>
    <name evidence="7 8" type="primary">potA</name>
    <name evidence="8" type="ORF">PWN146_01450</name>
</gene>
<comment type="catalytic activity">
    <reaction evidence="7">
        <text>ATP + H2O + polyamine-[polyamine-binding protein]Side 1 = ADP + phosphate + polyamineSide 2 + [polyamine-binding protein]Side 1.</text>
        <dbReference type="EC" id="7.6.2.11"/>
    </reaction>
</comment>
<dbReference type="SUPFAM" id="SSF52540">
    <property type="entry name" value="P-loop containing nucleoside triphosphate hydrolases"/>
    <property type="match status" value="1"/>
</dbReference>
<comment type="function">
    <text evidence="7">Part of the ABC transporter complex PotABCD involved in spermidine/putrescine import. Responsible for energy coupling to the transport system.</text>
</comment>
<dbReference type="InterPro" id="IPR003593">
    <property type="entry name" value="AAA+_ATPase"/>
</dbReference>
<comment type="subunit">
    <text evidence="7">The complex is composed of two ATP-binding proteins (PotA), two transmembrane proteins (PotB and PotC) and a solute-binding protein (PotD).</text>
</comment>
<evidence type="ECO:0000256" key="2">
    <source>
        <dbReference type="ARBA" id="ARBA00022475"/>
    </source>
</evidence>
<dbReference type="Gene3D" id="2.40.50.100">
    <property type="match status" value="1"/>
</dbReference>
<dbReference type="PANTHER" id="PTHR42781">
    <property type="entry name" value="SPERMIDINE/PUTRESCINE IMPORT ATP-BINDING PROTEIN POTA"/>
    <property type="match status" value="1"/>
</dbReference>
<dbReference type="SUPFAM" id="SSF50331">
    <property type="entry name" value="MOP-like"/>
    <property type="match status" value="1"/>
</dbReference>
<accession>A0A1C3HCH8</accession>
<dbReference type="PROSITE" id="PS50893">
    <property type="entry name" value="ABC_TRANSPORTER_2"/>
    <property type="match status" value="1"/>
</dbReference>
<dbReference type="GO" id="GO:0016887">
    <property type="term" value="F:ATP hydrolysis activity"/>
    <property type="evidence" value="ECO:0007669"/>
    <property type="project" value="InterPro"/>
</dbReference>
<evidence type="ECO:0000256" key="6">
    <source>
        <dbReference type="ARBA" id="ARBA00023136"/>
    </source>
</evidence>
<dbReference type="NCBIfam" id="TIGR01187">
    <property type="entry name" value="potA"/>
    <property type="match status" value="1"/>
</dbReference>
<dbReference type="InterPro" id="IPR013611">
    <property type="entry name" value="Transp-assoc_OB_typ2"/>
</dbReference>
<sequence>MTETSSRAPLVELHALSKAFDGKTIIADLELTINHGEFLTILGPSGCGKTTVLRLIAGLEDADRGRIVLDGQDVTAIPAEHRHVNTVFQSYALFPHMSVFDNVAFGLRMQKVPAAELTPRVEEALRMVQLDAFAKRRPGQLSGGQQQRVAIARAVVNKPKVLLLDESLSALDYKLRKQMQNELKALQRKLGITFVFVTHDQEEALTMSDRIVVMREGRIEQDGTPREIYEEPKNLFVASFIGEINIFDAVVLQRLDPQRVRANVEGRECDIYADLPVEPGQRLKVLLRPEDLRVEEVNDSAQHDGLIGYVRERNYKGMTLESVVELENGKTVMVSEFFNEDDPDVDHSLNQKMAVTWVESWEVVLADEEIA</sequence>
<comment type="similarity">
    <text evidence="7">Belongs to the ABC transporter superfamily. Spermidine/putrescine importer (TC 3.A.1.11.1) family.</text>
</comment>
<evidence type="ECO:0000313" key="8">
    <source>
        <dbReference type="EMBL" id="SAY42764.1"/>
    </source>
</evidence>
<dbReference type="GO" id="GO:0043190">
    <property type="term" value="C:ATP-binding cassette (ABC) transporter complex"/>
    <property type="evidence" value="ECO:0007669"/>
    <property type="project" value="InterPro"/>
</dbReference>
<evidence type="ECO:0000256" key="4">
    <source>
        <dbReference type="ARBA" id="ARBA00022840"/>
    </source>
</evidence>
<keyword evidence="6 7" id="KW-0472">Membrane</keyword>
<dbReference type="PROSITE" id="PS00211">
    <property type="entry name" value="ABC_TRANSPORTER_1"/>
    <property type="match status" value="1"/>
</dbReference>
<dbReference type="Gene3D" id="3.40.50.300">
    <property type="entry name" value="P-loop containing nucleotide triphosphate hydrolases"/>
    <property type="match status" value="1"/>
</dbReference>
<dbReference type="FunFam" id="3.40.50.300:FF:000133">
    <property type="entry name" value="Spermidine/putrescine import ATP-binding protein PotA"/>
    <property type="match status" value="1"/>
</dbReference>
<keyword evidence="1 7" id="KW-0813">Transport</keyword>
<evidence type="ECO:0000256" key="7">
    <source>
        <dbReference type="RuleBase" id="RU364083"/>
    </source>
</evidence>
<dbReference type="InterPro" id="IPR027417">
    <property type="entry name" value="P-loop_NTPase"/>
</dbReference>
<dbReference type="EC" id="7.6.2.11" evidence="7"/>
<keyword evidence="8" id="KW-0378">Hydrolase</keyword>
<reference evidence="8" key="1">
    <citation type="submission" date="2016-05" db="EMBL/GenBank/DDBJ databases">
        <authorList>
            <person name="Cock P.J.A."/>
            <person name="Cock P.J.A."/>
        </authorList>
    </citation>
    <scope>NUCLEOTIDE SEQUENCE</scope>
    <source>
        <strain evidence="8">PWN146_assembly</strain>
    </source>
</reference>
<keyword evidence="3 7" id="KW-0547">Nucleotide-binding</keyword>
<dbReference type="InterPro" id="IPR003439">
    <property type="entry name" value="ABC_transporter-like_ATP-bd"/>
</dbReference>
<keyword evidence="4 7" id="KW-0067">ATP-binding</keyword>
<dbReference type="GO" id="GO:0005524">
    <property type="term" value="F:ATP binding"/>
    <property type="evidence" value="ECO:0007669"/>
    <property type="project" value="UniProtKB-KW"/>
</dbReference>
<dbReference type="RefSeq" id="WP_202669360.1">
    <property type="nucleotide sequence ID" value="NZ_JAENMM010000001.1"/>
</dbReference>
<dbReference type="Pfam" id="PF00005">
    <property type="entry name" value="ABC_tran"/>
    <property type="match status" value="1"/>
</dbReference>
<dbReference type="CDD" id="cd03300">
    <property type="entry name" value="ABC_PotA_N"/>
    <property type="match status" value="1"/>
</dbReference>
<organism evidence="8">
    <name type="scientific">Serratia marcescens</name>
    <dbReference type="NCBI Taxonomy" id="615"/>
    <lineage>
        <taxon>Bacteria</taxon>
        <taxon>Pseudomonadati</taxon>
        <taxon>Pseudomonadota</taxon>
        <taxon>Gammaproteobacteria</taxon>
        <taxon>Enterobacterales</taxon>
        <taxon>Yersiniaceae</taxon>
        <taxon>Serratia</taxon>
    </lineage>
</organism>
<dbReference type="EMBL" id="LT575490">
    <property type="protein sequence ID" value="SAY42764.1"/>
    <property type="molecule type" value="Genomic_DNA"/>
</dbReference>